<keyword evidence="3" id="KW-1185">Reference proteome</keyword>
<proteinExistence type="predicted"/>
<dbReference type="Proteomes" id="UP001054945">
    <property type="component" value="Unassembled WGS sequence"/>
</dbReference>
<name>A0AAV4WIP3_CAEEX</name>
<reference evidence="2 3" key="1">
    <citation type="submission" date="2021-06" db="EMBL/GenBank/DDBJ databases">
        <title>Caerostris extrusa draft genome.</title>
        <authorList>
            <person name="Kono N."/>
            <person name="Arakawa K."/>
        </authorList>
    </citation>
    <scope>NUCLEOTIDE SEQUENCE [LARGE SCALE GENOMIC DNA]</scope>
</reference>
<dbReference type="AlphaFoldDB" id="A0AAV4WIP3"/>
<evidence type="ECO:0000256" key="1">
    <source>
        <dbReference type="SAM" id="MobiDB-lite"/>
    </source>
</evidence>
<feature type="compositionally biased region" description="Polar residues" evidence="1">
    <location>
        <begin position="18"/>
        <end position="29"/>
    </location>
</feature>
<protein>
    <submittedName>
        <fullName evidence="2">Uncharacterized protein</fullName>
    </submittedName>
</protein>
<accession>A0AAV4WIP3</accession>
<sequence>MLTPSSAAAWASYRNRFSRPQKTNGSNNFRYGVPGEKPNARIQRRKSGVKNKSPVHERTRGGGGGPPQETINSGVKTEKKLPYGKTAGNLPGPG</sequence>
<evidence type="ECO:0000313" key="2">
    <source>
        <dbReference type="EMBL" id="GIY81856.1"/>
    </source>
</evidence>
<dbReference type="EMBL" id="BPLR01016175">
    <property type="protein sequence ID" value="GIY81856.1"/>
    <property type="molecule type" value="Genomic_DNA"/>
</dbReference>
<gene>
    <name evidence="2" type="ORF">CEXT_368301</name>
</gene>
<organism evidence="2 3">
    <name type="scientific">Caerostris extrusa</name>
    <name type="common">Bark spider</name>
    <name type="synonym">Caerostris bankana</name>
    <dbReference type="NCBI Taxonomy" id="172846"/>
    <lineage>
        <taxon>Eukaryota</taxon>
        <taxon>Metazoa</taxon>
        <taxon>Ecdysozoa</taxon>
        <taxon>Arthropoda</taxon>
        <taxon>Chelicerata</taxon>
        <taxon>Arachnida</taxon>
        <taxon>Araneae</taxon>
        <taxon>Araneomorphae</taxon>
        <taxon>Entelegynae</taxon>
        <taxon>Araneoidea</taxon>
        <taxon>Araneidae</taxon>
        <taxon>Caerostris</taxon>
    </lineage>
</organism>
<evidence type="ECO:0000313" key="3">
    <source>
        <dbReference type="Proteomes" id="UP001054945"/>
    </source>
</evidence>
<feature type="region of interest" description="Disordered" evidence="1">
    <location>
        <begin position="1"/>
        <end position="94"/>
    </location>
</feature>
<comment type="caution">
    <text evidence="2">The sequence shown here is derived from an EMBL/GenBank/DDBJ whole genome shotgun (WGS) entry which is preliminary data.</text>
</comment>